<keyword evidence="4" id="KW-0808">Transferase</keyword>
<dbReference type="GO" id="GO:0009401">
    <property type="term" value="P:phosphoenolpyruvate-dependent sugar phosphotransferase system"/>
    <property type="evidence" value="ECO:0007669"/>
    <property type="project" value="UniProtKB-KW"/>
</dbReference>
<dbReference type="InterPro" id="IPR004715">
    <property type="entry name" value="PTS_IIA_fruc"/>
</dbReference>
<dbReference type="PANTHER" id="PTHR47738:SF2">
    <property type="entry name" value="PTS SYSTEM FRUCTOSE-LIKE EIIA COMPONENT"/>
    <property type="match status" value="1"/>
</dbReference>
<dbReference type="PROSITE" id="PS00372">
    <property type="entry name" value="PTS_EIIA_TYPE_2_HIS"/>
    <property type="match status" value="1"/>
</dbReference>
<keyword evidence="1" id="KW-0813">Transport</keyword>
<name>F7NLN6_9FIRM</name>
<gene>
    <name evidence="7" type="ORF">ALO_15052</name>
</gene>
<accession>F7NLN6</accession>
<dbReference type="AlphaFoldDB" id="F7NLN6"/>
<dbReference type="STRING" id="1009370.ALO_15052"/>
<evidence type="ECO:0000256" key="4">
    <source>
        <dbReference type="ARBA" id="ARBA00022679"/>
    </source>
</evidence>
<evidence type="ECO:0000256" key="3">
    <source>
        <dbReference type="ARBA" id="ARBA00022597"/>
    </source>
</evidence>
<keyword evidence="3" id="KW-0762">Sugar transport</keyword>
<dbReference type="GO" id="GO:0016020">
    <property type="term" value="C:membrane"/>
    <property type="evidence" value="ECO:0007669"/>
    <property type="project" value="InterPro"/>
</dbReference>
<dbReference type="NCBIfam" id="TIGR00848">
    <property type="entry name" value="fruA"/>
    <property type="match status" value="1"/>
</dbReference>
<sequence>MQIDSILNENLIDLEMNATTKDEAIRQLTNRLYKDGKLSIEESFIKAVYSREAEGQTGIGGHIAIPHGKSDAVSVTSIAVGRTGNPLKWETPDDLPVHFVILFAVRNVDKTTVHLKLLSQVAAALADDEILQKLLTTQDKKDVIRLLSQNMQ</sequence>
<protein>
    <submittedName>
        <fullName evidence="7">PTS IIA-like nitrogen-regulatory protein PtsN</fullName>
    </submittedName>
</protein>
<keyword evidence="8" id="KW-1185">Reference proteome</keyword>
<evidence type="ECO:0000313" key="8">
    <source>
        <dbReference type="Proteomes" id="UP000003240"/>
    </source>
</evidence>
<feature type="domain" description="PTS EIIA type-2" evidence="6">
    <location>
        <begin position="5"/>
        <end position="150"/>
    </location>
</feature>
<keyword evidence="2" id="KW-0597">Phosphoprotein</keyword>
<evidence type="ECO:0000313" key="7">
    <source>
        <dbReference type="EMBL" id="EGO63058.1"/>
    </source>
</evidence>
<dbReference type="PROSITE" id="PS51094">
    <property type="entry name" value="PTS_EIIA_TYPE_2"/>
    <property type="match status" value="1"/>
</dbReference>
<dbReference type="Gene3D" id="3.40.930.10">
    <property type="entry name" value="Mannitol-specific EII, Chain A"/>
    <property type="match status" value="1"/>
</dbReference>
<dbReference type="SUPFAM" id="SSF55804">
    <property type="entry name" value="Phoshotransferase/anion transport protein"/>
    <property type="match status" value="1"/>
</dbReference>
<evidence type="ECO:0000256" key="2">
    <source>
        <dbReference type="ARBA" id="ARBA00022553"/>
    </source>
</evidence>
<evidence type="ECO:0000256" key="1">
    <source>
        <dbReference type="ARBA" id="ARBA00022448"/>
    </source>
</evidence>
<keyword evidence="5" id="KW-0598">Phosphotransferase system</keyword>
<dbReference type="InterPro" id="IPR051541">
    <property type="entry name" value="PTS_SugarTrans_NitroReg"/>
</dbReference>
<reference evidence="7 8" key="1">
    <citation type="journal article" date="2011" name="EMBO J.">
        <title>Structural diversity of bacterial flagellar motors.</title>
        <authorList>
            <person name="Chen S."/>
            <person name="Beeby M."/>
            <person name="Murphy G.E."/>
            <person name="Leadbetter J.R."/>
            <person name="Hendrixson D.R."/>
            <person name="Briegel A."/>
            <person name="Li Z."/>
            <person name="Shi J."/>
            <person name="Tocheva E.I."/>
            <person name="Muller A."/>
            <person name="Dobro M.J."/>
            <person name="Jensen G.J."/>
        </authorList>
    </citation>
    <scope>NUCLEOTIDE SEQUENCE [LARGE SCALE GENOMIC DNA]</scope>
    <source>
        <strain evidence="7 8">DSM 6540</strain>
    </source>
</reference>
<evidence type="ECO:0000256" key="5">
    <source>
        <dbReference type="ARBA" id="ARBA00022683"/>
    </source>
</evidence>
<dbReference type="InterPro" id="IPR016152">
    <property type="entry name" value="PTrfase/Anion_transptr"/>
</dbReference>
<organism evidence="7 8">
    <name type="scientific">Acetonema longum DSM 6540</name>
    <dbReference type="NCBI Taxonomy" id="1009370"/>
    <lineage>
        <taxon>Bacteria</taxon>
        <taxon>Bacillati</taxon>
        <taxon>Bacillota</taxon>
        <taxon>Negativicutes</taxon>
        <taxon>Acetonemataceae</taxon>
        <taxon>Acetonema</taxon>
    </lineage>
</organism>
<dbReference type="GO" id="GO:0008982">
    <property type="term" value="F:protein-N(PI)-phosphohistidine-sugar phosphotransferase activity"/>
    <property type="evidence" value="ECO:0007669"/>
    <property type="project" value="InterPro"/>
</dbReference>
<dbReference type="eggNOG" id="COG1762">
    <property type="taxonomic scope" value="Bacteria"/>
</dbReference>
<dbReference type="RefSeq" id="WP_004097031.1">
    <property type="nucleotide sequence ID" value="NZ_AFGF01000143.1"/>
</dbReference>
<dbReference type="PANTHER" id="PTHR47738">
    <property type="entry name" value="PTS SYSTEM FRUCTOSE-LIKE EIIA COMPONENT-RELATED"/>
    <property type="match status" value="1"/>
</dbReference>
<dbReference type="EMBL" id="AFGF01000143">
    <property type="protein sequence ID" value="EGO63058.1"/>
    <property type="molecule type" value="Genomic_DNA"/>
</dbReference>
<dbReference type="Pfam" id="PF00359">
    <property type="entry name" value="PTS_EIIA_2"/>
    <property type="match status" value="1"/>
</dbReference>
<comment type="caution">
    <text evidence="7">The sequence shown here is derived from an EMBL/GenBank/DDBJ whole genome shotgun (WGS) entry which is preliminary data.</text>
</comment>
<dbReference type="OrthoDB" id="95460at2"/>
<proteinExistence type="predicted"/>
<evidence type="ECO:0000259" key="6">
    <source>
        <dbReference type="PROSITE" id="PS51094"/>
    </source>
</evidence>
<dbReference type="CDD" id="cd00211">
    <property type="entry name" value="PTS_IIA_fru"/>
    <property type="match status" value="1"/>
</dbReference>
<dbReference type="InterPro" id="IPR002178">
    <property type="entry name" value="PTS_EIIA_type-2_dom"/>
</dbReference>
<dbReference type="Proteomes" id="UP000003240">
    <property type="component" value="Unassembled WGS sequence"/>
</dbReference>